<dbReference type="EMBL" id="JAHXCT010000005">
    <property type="protein sequence ID" value="MBW4769591.1"/>
    <property type="molecule type" value="Genomic_DNA"/>
</dbReference>
<dbReference type="Pfam" id="PF05708">
    <property type="entry name" value="Peptidase_C92"/>
    <property type="match status" value="1"/>
</dbReference>
<proteinExistence type="predicted"/>
<gene>
    <name evidence="1" type="ORF">KZO38_07435</name>
</gene>
<evidence type="ECO:0008006" key="3">
    <source>
        <dbReference type="Google" id="ProtNLM"/>
    </source>
</evidence>
<protein>
    <recommendedName>
        <fullName evidence="3">Permuted papain-like amidase YaeF/Yiix C92 family enzyme</fullName>
    </recommendedName>
</protein>
<comment type="caution">
    <text evidence="1">The sequence shown here is derived from an EMBL/GenBank/DDBJ whole genome shotgun (WGS) entry which is preliminary data.</text>
</comment>
<dbReference type="RefSeq" id="WP_219481555.1">
    <property type="nucleotide sequence ID" value="NZ_JAHXCT010000005.1"/>
</dbReference>
<organism evidence="1 2">
    <name type="scientific">Hoylesella nanceiensis</name>
    <dbReference type="NCBI Taxonomy" id="425941"/>
    <lineage>
        <taxon>Bacteria</taxon>
        <taxon>Pseudomonadati</taxon>
        <taxon>Bacteroidota</taxon>
        <taxon>Bacteroidia</taxon>
        <taxon>Bacteroidales</taxon>
        <taxon>Prevotellaceae</taxon>
        <taxon>Hoylesella</taxon>
    </lineage>
</organism>
<dbReference type="Proteomes" id="UP000788426">
    <property type="component" value="Unassembled WGS sequence"/>
</dbReference>
<name>A0ABS6YEH5_9BACT</name>
<dbReference type="InterPro" id="IPR024453">
    <property type="entry name" value="Peptidase_C92"/>
</dbReference>
<reference evidence="1 2" key="1">
    <citation type="submission" date="2021-07" db="EMBL/GenBank/DDBJ databases">
        <title>Genomic diversity and antimicrobial resistance of Prevotella spp. isolated from chronic lung disease airways.</title>
        <authorList>
            <person name="Webb K.A."/>
            <person name="Olagoke O.S."/>
            <person name="Baird T."/>
            <person name="Neill J."/>
            <person name="Pham A."/>
            <person name="Wells T.J."/>
            <person name="Ramsay K.A."/>
            <person name="Bell S.C."/>
            <person name="Sarovich D.S."/>
            <person name="Price E.P."/>
        </authorList>
    </citation>
    <scope>NUCLEOTIDE SEQUENCE [LARGE SCALE GENOMIC DNA]</scope>
    <source>
        <strain evidence="1 2">SCHI0011.S.12</strain>
    </source>
</reference>
<sequence>MRYWQFTFLIILMFLSHSCNKKCENKVVTASIDTLSLHDGDLIFREGRSTESQVVTSLDRGSYSHVGIILHTKDGWRVIHAVPNETENELDSVKYESISSFIQPDKCIKAKVIRISSNEKITKGAIKYALQKVGMPFDKDFDITDTTTFYCTELVWRAYKHVGIDISKGRRHHINLLGFNKTCILPSDIMPNETNCTLSNKSAHPKTYI</sequence>
<evidence type="ECO:0000313" key="2">
    <source>
        <dbReference type="Proteomes" id="UP000788426"/>
    </source>
</evidence>
<accession>A0ABS6YEH5</accession>
<keyword evidence="2" id="KW-1185">Reference proteome</keyword>
<evidence type="ECO:0000313" key="1">
    <source>
        <dbReference type="EMBL" id="MBW4769591.1"/>
    </source>
</evidence>